<accession>A0AAV2ATE8</accession>
<dbReference type="AlphaFoldDB" id="A0AAV2ATE8"/>
<reference evidence="1 2" key="1">
    <citation type="submission" date="2024-04" db="EMBL/GenBank/DDBJ databases">
        <authorList>
            <person name="Rising A."/>
            <person name="Reimegard J."/>
            <person name="Sonavane S."/>
            <person name="Akerstrom W."/>
            <person name="Nylinder S."/>
            <person name="Hedman E."/>
            <person name="Kallberg Y."/>
        </authorList>
    </citation>
    <scope>NUCLEOTIDE SEQUENCE [LARGE SCALE GENOMIC DNA]</scope>
</reference>
<comment type="caution">
    <text evidence="1">The sequence shown here is derived from an EMBL/GenBank/DDBJ whole genome shotgun (WGS) entry which is preliminary data.</text>
</comment>
<gene>
    <name evidence="1" type="ORF">LARSCL_LOCUS14196</name>
</gene>
<dbReference type="EMBL" id="CAXIEN010000202">
    <property type="protein sequence ID" value="CAL1286339.1"/>
    <property type="molecule type" value="Genomic_DNA"/>
</dbReference>
<proteinExistence type="predicted"/>
<protein>
    <recommendedName>
        <fullName evidence="3">Ribosomal protein L33</fullName>
    </recommendedName>
</protein>
<evidence type="ECO:0000313" key="2">
    <source>
        <dbReference type="Proteomes" id="UP001497382"/>
    </source>
</evidence>
<evidence type="ECO:0008006" key="3">
    <source>
        <dbReference type="Google" id="ProtNLM"/>
    </source>
</evidence>
<evidence type="ECO:0000313" key="1">
    <source>
        <dbReference type="EMBL" id="CAL1286339.1"/>
    </source>
</evidence>
<sequence length="59" mass="7039">MAEREHELSLPTLYFVSLVVSEDKWRKSREAKVAVMSSRSRKVKWRYISLFISHSTRIL</sequence>
<keyword evidence="2" id="KW-1185">Reference proteome</keyword>
<organism evidence="1 2">
    <name type="scientific">Larinioides sclopetarius</name>
    <dbReference type="NCBI Taxonomy" id="280406"/>
    <lineage>
        <taxon>Eukaryota</taxon>
        <taxon>Metazoa</taxon>
        <taxon>Ecdysozoa</taxon>
        <taxon>Arthropoda</taxon>
        <taxon>Chelicerata</taxon>
        <taxon>Arachnida</taxon>
        <taxon>Araneae</taxon>
        <taxon>Araneomorphae</taxon>
        <taxon>Entelegynae</taxon>
        <taxon>Araneoidea</taxon>
        <taxon>Araneidae</taxon>
        <taxon>Larinioides</taxon>
    </lineage>
</organism>
<name>A0AAV2ATE8_9ARAC</name>
<dbReference type="Proteomes" id="UP001497382">
    <property type="component" value="Unassembled WGS sequence"/>
</dbReference>